<organism evidence="1 2">
    <name type="scientific">Hymenobacter glacieicola</name>
    <dbReference type="NCBI Taxonomy" id="1562124"/>
    <lineage>
        <taxon>Bacteria</taxon>
        <taxon>Pseudomonadati</taxon>
        <taxon>Bacteroidota</taxon>
        <taxon>Cytophagia</taxon>
        <taxon>Cytophagales</taxon>
        <taxon>Hymenobacteraceae</taxon>
        <taxon>Hymenobacter</taxon>
    </lineage>
</organism>
<sequence>MKKGRRIGWVLTFAVVWFLLSHSVMAQSLRIGRLAAVPALTPRVVVAHIPNSIDSLRTNADVEQWVRKHALLRKRSYFYPDFQLDTALVTYYADCQHYCAELRVKPWTVVDLDGNGRTDLVAFRLSKASGRFSHEPYIFYDYGPYGDIRTEYLQGRGGGGPCELVAIRQVAGRPALVFAHHVTRPQSDGFSAQPVLQLDTLPWCIGSET</sequence>
<evidence type="ECO:0008006" key="3">
    <source>
        <dbReference type="Google" id="ProtNLM"/>
    </source>
</evidence>
<reference evidence="2" key="1">
    <citation type="journal article" date="2019" name="Int. J. Syst. Evol. Microbiol.">
        <title>The Global Catalogue of Microorganisms (GCM) 10K type strain sequencing project: providing services to taxonomists for standard genome sequencing and annotation.</title>
        <authorList>
            <consortium name="The Broad Institute Genomics Platform"/>
            <consortium name="The Broad Institute Genome Sequencing Center for Infectious Disease"/>
            <person name="Wu L."/>
            <person name="Ma J."/>
        </authorList>
    </citation>
    <scope>NUCLEOTIDE SEQUENCE [LARGE SCALE GENOMIC DNA]</scope>
    <source>
        <strain evidence="2">CGMCC 1.12990</strain>
    </source>
</reference>
<evidence type="ECO:0000313" key="2">
    <source>
        <dbReference type="Proteomes" id="UP000601361"/>
    </source>
</evidence>
<proteinExistence type="predicted"/>
<comment type="caution">
    <text evidence="1">The sequence shown here is derived from an EMBL/GenBank/DDBJ whole genome shotgun (WGS) entry which is preliminary data.</text>
</comment>
<gene>
    <name evidence="1" type="ORF">GCM10011378_06640</name>
</gene>
<protein>
    <recommendedName>
        <fullName evidence="3">VCBS repeat-containing protein</fullName>
    </recommendedName>
</protein>
<evidence type="ECO:0000313" key="1">
    <source>
        <dbReference type="EMBL" id="GGG32901.1"/>
    </source>
</evidence>
<dbReference type="Proteomes" id="UP000601361">
    <property type="component" value="Unassembled WGS sequence"/>
</dbReference>
<name>A0ABQ1WJI9_9BACT</name>
<accession>A0ABQ1WJI9</accession>
<keyword evidence="2" id="KW-1185">Reference proteome</keyword>
<dbReference type="EMBL" id="BMGS01000002">
    <property type="protein sequence ID" value="GGG32901.1"/>
    <property type="molecule type" value="Genomic_DNA"/>
</dbReference>